<evidence type="ECO:0000259" key="3">
    <source>
        <dbReference type="PROSITE" id="PS51201"/>
    </source>
</evidence>
<evidence type="ECO:0000313" key="5">
    <source>
        <dbReference type="EMBL" id="GLT23526.1"/>
    </source>
</evidence>
<dbReference type="InterPro" id="IPR006037">
    <property type="entry name" value="RCK_C"/>
</dbReference>
<dbReference type="InterPro" id="IPR036721">
    <property type="entry name" value="RCK_C_sf"/>
</dbReference>
<keyword evidence="2" id="KW-0812">Transmembrane</keyword>
<dbReference type="InterPro" id="IPR050721">
    <property type="entry name" value="Trk_Ktr_HKT_K-transport"/>
</dbReference>
<feature type="domain" description="RCK C-terminal" evidence="4">
    <location>
        <begin position="286"/>
        <end position="367"/>
    </location>
</feature>
<dbReference type="PANTHER" id="PTHR43833:SF9">
    <property type="entry name" value="POTASSIUM CHANNEL PROTEIN YUGO-RELATED"/>
    <property type="match status" value="1"/>
</dbReference>
<feature type="domain" description="RCK N-terminal" evidence="3">
    <location>
        <begin position="145"/>
        <end position="264"/>
    </location>
</feature>
<dbReference type="InterPro" id="IPR036291">
    <property type="entry name" value="NAD(P)-bd_dom_sf"/>
</dbReference>
<evidence type="ECO:0000259" key="4">
    <source>
        <dbReference type="PROSITE" id="PS51202"/>
    </source>
</evidence>
<feature type="transmembrane region" description="Helical" evidence="2">
    <location>
        <begin position="38"/>
        <end position="62"/>
    </location>
</feature>
<reference evidence="6" key="1">
    <citation type="journal article" date="2019" name="Int. J. Syst. Evol. Microbiol.">
        <title>The Global Catalogue of Microorganisms (GCM) 10K type strain sequencing project: providing services to taxonomists for standard genome sequencing and annotation.</title>
        <authorList>
            <consortium name="The Broad Institute Genomics Platform"/>
            <consortium name="The Broad Institute Genome Sequencing Center for Infectious Disease"/>
            <person name="Wu L."/>
            <person name="Ma J."/>
        </authorList>
    </citation>
    <scope>NUCLEOTIDE SEQUENCE [LARGE SCALE GENOMIC DNA]</scope>
    <source>
        <strain evidence="6">NBRC 102407</strain>
    </source>
</reference>
<evidence type="ECO:0000256" key="1">
    <source>
        <dbReference type="ARBA" id="ARBA00004651"/>
    </source>
</evidence>
<dbReference type="PROSITE" id="PS51201">
    <property type="entry name" value="RCK_N"/>
    <property type="match status" value="1"/>
</dbReference>
<keyword evidence="2" id="KW-1133">Transmembrane helix</keyword>
<dbReference type="PANTHER" id="PTHR43833">
    <property type="entry name" value="POTASSIUM CHANNEL PROTEIN 2-RELATED-RELATED"/>
    <property type="match status" value="1"/>
</dbReference>
<evidence type="ECO:0000256" key="2">
    <source>
        <dbReference type="SAM" id="Phobius"/>
    </source>
</evidence>
<dbReference type="EMBL" id="BSPX01000050">
    <property type="protein sequence ID" value="GLT23526.1"/>
    <property type="molecule type" value="Genomic_DNA"/>
</dbReference>
<comment type="caution">
    <text evidence="5">The sequence shown here is derived from an EMBL/GenBank/DDBJ whole genome shotgun (WGS) entry which is preliminary data.</text>
</comment>
<dbReference type="InterPro" id="IPR003148">
    <property type="entry name" value="RCK_N"/>
</dbReference>
<dbReference type="Gene3D" id="1.10.287.70">
    <property type="match status" value="1"/>
</dbReference>
<name>A0ABQ6FDZ2_9RHOO</name>
<dbReference type="SUPFAM" id="SSF51735">
    <property type="entry name" value="NAD(P)-binding Rossmann-fold domains"/>
    <property type="match status" value="1"/>
</dbReference>
<dbReference type="RefSeq" id="WP_284188727.1">
    <property type="nucleotide sequence ID" value="NZ_BSPX01000050.1"/>
</dbReference>
<dbReference type="PROSITE" id="PS51202">
    <property type="entry name" value="RCK_C"/>
    <property type="match status" value="1"/>
</dbReference>
<keyword evidence="6" id="KW-1185">Reference proteome</keyword>
<keyword evidence="2" id="KW-0472">Membrane</keyword>
<accession>A0ABQ6FDZ2</accession>
<dbReference type="SUPFAM" id="SSF116726">
    <property type="entry name" value="TrkA C-terminal domain-like"/>
    <property type="match status" value="1"/>
</dbReference>
<dbReference type="Gene3D" id="3.40.50.720">
    <property type="entry name" value="NAD(P)-binding Rossmann-like Domain"/>
    <property type="match status" value="1"/>
</dbReference>
<feature type="transmembrane region" description="Helical" evidence="2">
    <location>
        <begin position="99"/>
        <end position="124"/>
    </location>
</feature>
<gene>
    <name evidence="5" type="ORF">GCM10007933_29930</name>
</gene>
<protein>
    <submittedName>
        <fullName evidence="5">Potassium transporter TrkA</fullName>
    </submittedName>
</protein>
<dbReference type="Proteomes" id="UP001157167">
    <property type="component" value="Unassembled WGS sequence"/>
</dbReference>
<proteinExistence type="predicted"/>
<evidence type="ECO:0000313" key="6">
    <source>
        <dbReference type="Proteomes" id="UP001157167"/>
    </source>
</evidence>
<dbReference type="InterPro" id="IPR013099">
    <property type="entry name" value="K_chnl_dom"/>
</dbReference>
<feature type="transmembrane region" description="Helical" evidence="2">
    <location>
        <begin position="68"/>
        <end position="87"/>
    </location>
</feature>
<dbReference type="Gene3D" id="3.30.70.1450">
    <property type="entry name" value="Regulator of K+ conductance, C-terminal domain"/>
    <property type="match status" value="1"/>
</dbReference>
<comment type="subcellular location">
    <subcellularLocation>
        <location evidence="1">Cell membrane</location>
        <topology evidence="1">Multi-pass membrane protein</topology>
    </subcellularLocation>
</comment>
<dbReference type="SUPFAM" id="SSF81324">
    <property type="entry name" value="Voltage-gated potassium channels"/>
    <property type="match status" value="1"/>
</dbReference>
<dbReference type="Pfam" id="PF02254">
    <property type="entry name" value="TrkA_N"/>
    <property type="match status" value="1"/>
</dbReference>
<sequence length="368" mass="40925">MKIAYLIALLRRLLHLRRRPKAVAVTPNGRRTSQLPRILLRIYFAAGFLVALMAVGTAGFYYAGGDNASFSDAFYMTIITVTTVGYGEIVQIDGFAERLFAGLIALAGFGAVTFLFTSLTVFFLESDLDYTLRRRRMEKQIRKLHGHYIICGFGRVGRNVANELTTTHRHYVAIDADEAAMEAQRERLPGLVYLGGDASDDDLLISAGIMDAQGVFAVTGDDSRNLMIVFTAKQLNPNIRIVARCHEVRNAEKLRKAGADSVISPDFTGGMRIASSMIRPHVVSFLDEMLRSELKLRLEEIRVPDNFEPRALDTLRLRSPNYVLLAVRKDGEVVFNPTKEFMLAPGQLVIAMASPLGRQELENALLPD</sequence>
<organism evidence="5 6">
    <name type="scientific">Zoogloea oryzae</name>
    <dbReference type="NCBI Taxonomy" id="310767"/>
    <lineage>
        <taxon>Bacteria</taxon>
        <taxon>Pseudomonadati</taxon>
        <taxon>Pseudomonadota</taxon>
        <taxon>Betaproteobacteria</taxon>
        <taxon>Rhodocyclales</taxon>
        <taxon>Zoogloeaceae</taxon>
        <taxon>Zoogloea</taxon>
    </lineage>
</organism>
<dbReference type="Pfam" id="PF07885">
    <property type="entry name" value="Ion_trans_2"/>
    <property type="match status" value="1"/>
</dbReference>